<accession>A0ABV7WAC1</accession>
<dbReference type="Gene3D" id="1.10.150.650">
    <property type="match status" value="1"/>
</dbReference>
<dbReference type="InterPro" id="IPR052018">
    <property type="entry name" value="PHP_domain"/>
</dbReference>
<evidence type="ECO:0000313" key="2">
    <source>
        <dbReference type="EMBL" id="MFC3686724.1"/>
    </source>
</evidence>
<gene>
    <name evidence="2" type="ORF">ACFOLH_00040</name>
</gene>
<comment type="caution">
    <text evidence="2">The sequence shown here is derived from an EMBL/GenBank/DDBJ whole genome shotgun (WGS) entry which is preliminary data.</text>
</comment>
<dbReference type="InterPro" id="IPR003141">
    <property type="entry name" value="Pol/His_phosphatase_N"/>
</dbReference>
<reference evidence="3" key="1">
    <citation type="journal article" date="2019" name="Int. J. Syst. Evol. Microbiol.">
        <title>The Global Catalogue of Microorganisms (GCM) 10K type strain sequencing project: providing services to taxonomists for standard genome sequencing and annotation.</title>
        <authorList>
            <consortium name="The Broad Institute Genomics Platform"/>
            <consortium name="The Broad Institute Genome Sequencing Center for Infectious Disease"/>
            <person name="Wu L."/>
            <person name="Ma J."/>
        </authorList>
    </citation>
    <scope>NUCLEOTIDE SEQUENCE [LARGE SCALE GENOMIC DNA]</scope>
    <source>
        <strain evidence="3">NCAIM B.02333</strain>
    </source>
</reference>
<dbReference type="SMART" id="SM00481">
    <property type="entry name" value="POLIIIAc"/>
    <property type="match status" value="1"/>
</dbReference>
<dbReference type="Pfam" id="PF02811">
    <property type="entry name" value="PHP"/>
    <property type="match status" value="1"/>
</dbReference>
<protein>
    <submittedName>
        <fullName evidence="2">PHP domain-containing protein</fullName>
    </submittedName>
</protein>
<keyword evidence="3" id="KW-1185">Reference proteome</keyword>
<dbReference type="Proteomes" id="UP001595685">
    <property type="component" value="Unassembled WGS sequence"/>
</dbReference>
<dbReference type="InterPro" id="IPR004013">
    <property type="entry name" value="PHP_dom"/>
</dbReference>
<proteinExistence type="predicted"/>
<organism evidence="2 3">
    <name type="scientific">Aquipuribacter hungaricus</name>
    <dbReference type="NCBI Taxonomy" id="545624"/>
    <lineage>
        <taxon>Bacteria</taxon>
        <taxon>Bacillati</taxon>
        <taxon>Actinomycetota</taxon>
        <taxon>Actinomycetes</taxon>
        <taxon>Micrococcales</taxon>
        <taxon>Intrasporangiaceae</taxon>
        <taxon>Aquipuribacter</taxon>
    </lineage>
</organism>
<dbReference type="SUPFAM" id="SSF89550">
    <property type="entry name" value="PHP domain-like"/>
    <property type="match status" value="1"/>
</dbReference>
<dbReference type="Gene3D" id="3.20.20.140">
    <property type="entry name" value="Metal-dependent hydrolases"/>
    <property type="match status" value="1"/>
</dbReference>
<evidence type="ECO:0000259" key="1">
    <source>
        <dbReference type="SMART" id="SM00481"/>
    </source>
</evidence>
<evidence type="ECO:0000313" key="3">
    <source>
        <dbReference type="Proteomes" id="UP001595685"/>
    </source>
</evidence>
<dbReference type="PANTHER" id="PTHR42924">
    <property type="entry name" value="EXONUCLEASE"/>
    <property type="match status" value="1"/>
</dbReference>
<dbReference type="InterPro" id="IPR016195">
    <property type="entry name" value="Pol/histidinol_Pase-like"/>
</dbReference>
<dbReference type="RefSeq" id="WP_340294510.1">
    <property type="nucleotide sequence ID" value="NZ_JBBEOI010000163.1"/>
</dbReference>
<dbReference type="EMBL" id="JBHRWW010000001">
    <property type="protein sequence ID" value="MFC3686724.1"/>
    <property type="molecule type" value="Genomic_DNA"/>
</dbReference>
<sequence length="282" mass="28459">MPYDLHTHSTASDGTTSPAEVVRAAAAAGLTGLALTDHDTGAGLAEAAAAAGEAGIDLVPGVEISTQVLGRSVHLLGYGDITATAPLAGVLAGTVDSRHSRLRRIVERLARVVPGLTVADVVARVPLGVTPGRPHIADALVALGAVPDRDAAFVELLSEDGPYYVGYSAPGLLESVRLVTAAGGAAVVAHPGSRSAADLLDEDLLAELADAGLAGLEVDHRDHDGPTRERLRATAARLGLLATGSSDFHGAGKQNRLAESTTPDDVVAELLARAASGTGARP</sequence>
<feature type="domain" description="Polymerase/histidinol phosphatase N-terminal" evidence="1">
    <location>
        <begin position="3"/>
        <end position="68"/>
    </location>
</feature>
<dbReference type="PANTHER" id="PTHR42924:SF3">
    <property type="entry name" value="POLYMERASE_HISTIDINOL PHOSPHATASE N-TERMINAL DOMAIN-CONTAINING PROTEIN"/>
    <property type="match status" value="1"/>
</dbReference>
<name>A0ABV7WAC1_9MICO</name>